<dbReference type="EMBL" id="JABXBU010002227">
    <property type="protein sequence ID" value="KAF8774337.1"/>
    <property type="molecule type" value="Genomic_DNA"/>
</dbReference>
<sequence length="131" mass="14711">MLLSGFKVLHHSYRSFIFIASNQTKLISLANNLRFNFLRYYCSESITVTFKLPDGTLIKRSGKAGETVRSTVKEDDPEFPGYGSCNGGIVVGPRLNSLKHDFENLVTQGTRGDELEKGPIFSLLHHVWHVP</sequence>
<comment type="caution">
    <text evidence="1">The sequence shown here is derived from an EMBL/GenBank/DDBJ whole genome shotgun (WGS) entry which is preliminary data.</text>
</comment>
<organism evidence="1 2">
    <name type="scientific">Argiope bruennichi</name>
    <name type="common">Wasp spider</name>
    <name type="synonym">Aranea bruennichi</name>
    <dbReference type="NCBI Taxonomy" id="94029"/>
    <lineage>
        <taxon>Eukaryota</taxon>
        <taxon>Metazoa</taxon>
        <taxon>Ecdysozoa</taxon>
        <taxon>Arthropoda</taxon>
        <taxon>Chelicerata</taxon>
        <taxon>Arachnida</taxon>
        <taxon>Araneae</taxon>
        <taxon>Araneomorphae</taxon>
        <taxon>Entelegynae</taxon>
        <taxon>Araneoidea</taxon>
        <taxon>Araneidae</taxon>
        <taxon>Argiope</taxon>
    </lineage>
</organism>
<dbReference type="AlphaFoldDB" id="A0A8T0EKB6"/>
<reference evidence="1" key="2">
    <citation type="submission" date="2020-06" db="EMBL/GenBank/DDBJ databases">
        <authorList>
            <person name="Sheffer M."/>
        </authorList>
    </citation>
    <scope>NUCLEOTIDE SEQUENCE</scope>
</reference>
<reference evidence="1" key="1">
    <citation type="journal article" date="2020" name="bioRxiv">
        <title>Chromosome-level reference genome of the European wasp spider Argiope bruennichi: a resource for studies on range expansion and evolutionary adaptation.</title>
        <authorList>
            <person name="Sheffer M.M."/>
            <person name="Hoppe A."/>
            <person name="Krehenwinkel H."/>
            <person name="Uhl G."/>
            <person name="Kuss A.W."/>
            <person name="Jensen L."/>
            <person name="Jensen C."/>
            <person name="Gillespie R.G."/>
            <person name="Hoff K.J."/>
            <person name="Prost S."/>
        </authorList>
    </citation>
    <scope>NUCLEOTIDE SEQUENCE</scope>
</reference>
<protein>
    <submittedName>
        <fullName evidence="1">Uncharacterized protein</fullName>
    </submittedName>
</protein>
<accession>A0A8T0EKB6</accession>
<dbReference type="Proteomes" id="UP000807504">
    <property type="component" value="Unassembled WGS sequence"/>
</dbReference>
<evidence type="ECO:0000313" key="1">
    <source>
        <dbReference type="EMBL" id="KAF8774337.1"/>
    </source>
</evidence>
<name>A0A8T0EKB6_ARGBR</name>
<gene>
    <name evidence="1" type="ORF">HNY73_016897</name>
</gene>
<evidence type="ECO:0000313" key="2">
    <source>
        <dbReference type="Proteomes" id="UP000807504"/>
    </source>
</evidence>
<keyword evidence="2" id="KW-1185">Reference proteome</keyword>
<proteinExistence type="predicted"/>